<keyword evidence="7" id="KW-0138">CF(0)</keyword>
<dbReference type="FunCoup" id="A0A1Q3BXJ2">
    <property type="interactions" value="9"/>
</dbReference>
<evidence type="ECO:0000313" key="15">
    <source>
        <dbReference type="EMBL" id="GAV72725.1"/>
    </source>
</evidence>
<dbReference type="AlphaFoldDB" id="A0A1Q3BXJ2"/>
<feature type="non-terminal residue" evidence="15">
    <location>
        <position position="109"/>
    </location>
</feature>
<reference evidence="16" key="1">
    <citation type="submission" date="2016-04" db="EMBL/GenBank/DDBJ databases">
        <title>Cephalotus genome sequencing.</title>
        <authorList>
            <person name="Fukushima K."/>
            <person name="Hasebe M."/>
            <person name="Fang X."/>
        </authorList>
    </citation>
    <scope>NUCLEOTIDE SEQUENCE [LARGE SCALE GENOMIC DNA]</scope>
    <source>
        <strain evidence="16">cv. St1</strain>
    </source>
</reference>
<dbReference type="InterPro" id="IPR008688">
    <property type="entry name" value="ATP_synth_Bsub_B/MI25"/>
</dbReference>
<keyword evidence="12" id="KW-0496">Mitochondrion</keyword>
<comment type="function">
    <text evidence="1">This is one of the chains of the nonenzymatic component (CF(0) subunit) of the mitochondrial ATPase complex.</text>
</comment>
<proteinExistence type="inferred from homology"/>
<dbReference type="PANTHER" id="PTHR37774">
    <property type="entry name" value="ATP SYNTHASE PROTEIN MI25-RELATED"/>
    <property type="match status" value="1"/>
</dbReference>
<evidence type="ECO:0000256" key="9">
    <source>
        <dbReference type="ARBA" id="ARBA00022781"/>
    </source>
</evidence>
<comment type="subunit">
    <text evidence="4">F-type ATPases have 2 components, CF(1) - the catalytic core - and CF(0) - the membrane proton channel. CF(1) has five subunits: alpha(3), beta(3), gamma(1), delta(1), epsilon(1). CF(0) has three main subunits: a, b and c.</text>
</comment>
<dbReference type="Pfam" id="PF05405">
    <property type="entry name" value="Mt_ATP-synt_B"/>
    <property type="match status" value="1"/>
</dbReference>
<dbReference type="GO" id="GO:0015986">
    <property type="term" value="P:proton motive force-driven ATP synthesis"/>
    <property type="evidence" value="ECO:0007669"/>
    <property type="project" value="InterPro"/>
</dbReference>
<evidence type="ECO:0000256" key="2">
    <source>
        <dbReference type="ARBA" id="ARBA00004304"/>
    </source>
</evidence>
<evidence type="ECO:0000256" key="8">
    <source>
        <dbReference type="ARBA" id="ARBA00022692"/>
    </source>
</evidence>
<organism evidence="15 16">
    <name type="scientific">Cephalotus follicularis</name>
    <name type="common">Albany pitcher plant</name>
    <dbReference type="NCBI Taxonomy" id="3775"/>
    <lineage>
        <taxon>Eukaryota</taxon>
        <taxon>Viridiplantae</taxon>
        <taxon>Streptophyta</taxon>
        <taxon>Embryophyta</taxon>
        <taxon>Tracheophyta</taxon>
        <taxon>Spermatophyta</taxon>
        <taxon>Magnoliopsida</taxon>
        <taxon>eudicotyledons</taxon>
        <taxon>Gunneridae</taxon>
        <taxon>Pentapetalae</taxon>
        <taxon>rosids</taxon>
        <taxon>fabids</taxon>
        <taxon>Oxalidales</taxon>
        <taxon>Cephalotaceae</taxon>
        <taxon>Cephalotus</taxon>
    </lineage>
</organism>
<gene>
    <name evidence="15" type="ORF">CFOL_v3_16213</name>
</gene>
<dbReference type="GO" id="GO:0045259">
    <property type="term" value="C:proton-transporting ATP synthase complex"/>
    <property type="evidence" value="ECO:0007669"/>
    <property type="project" value="UniProtKB-KW"/>
</dbReference>
<keyword evidence="14" id="KW-0066">ATP synthesis</keyword>
<accession>A0A1Q3BXJ2</accession>
<evidence type="ECO:0000256" key="4">
    <source>
        <dbReference type="ARBA" id="ARBA00011648"/>
    </source>
</evidence>
<evidence type="ECO:0000256" key="11">
    <source>
        <dbReference type="ARBA" id="ARBA00023065"/>
    </source>
</evidence>
<dbReference type="GO" id="GO:0031966">
    <property type="term" value="C:mitochondrial membrane"/>
    <property type="evidence" value="ECO:0007669"/>
    <property type="project" value="UniProtKB-SubCell"/>
</dbReference>
<evidence type="ECO:0000256" key="3">
    <source>
        <dbReference type="ARBA" id="ARBA00009281"/>
    </source>
</evidence>
<evidence type="ECO:0000256" key="10">
    <source>
        <dbReference type="ARBA" id="ARBA00022989"/>
    </source>
</evidence>
<evidence type="ECO:0000256" key="1">
    <source>
        <dbReference type="ARBA" id="ARBA00003096"/>
    </source>
</evidence>
<keyword evidence="13" id="KW-0472">Membrane</keyword>
<evidence type="ECO:0000256" key="14">
    <source>
        <dbReference type="ARBA" id="ARBA00023310"/>
    </source>
</evidence>
<keyword evidence="10" id="KW-1133">Transmembrane helix</keyword>
<evidence type="ECO:0000256" key="6">
    <source>
        <dbReference type="ARBA" id="ARBA00022448"/>
    </source>
</evidence>
<keyword evidence="8" id="KW-0812">Transmembrane</keyword>
<name>A0A1Q3BXJ2_CEPFO</name>
<protein>
    <recommendedName>
        <fullName evidence="5">ATP synthase protein MI25</fullName>
    </recommendedName>
</protein>
<evidence type="ECO:0000313" key="16">
    <source>
        <dbReference type="Proteomes" id="UP000187406"/>
    </source>
</evidence>
<dbReference type="GO" id="GO:0015078">
    <property type="term" value="F:proton transmembrane transporter activity"/>
    <property type="evidence" value="ECO:0007669"/>
    <property type="project" value="InterPro"/>
</dbReference>
<evidence type="ECO:0000256" key="13">
    <source>
        <dbReference type="ARBA" id="ARBA00023136"/>
    </source>
</evidence>
<dbReference type="EMBL" id="BDDD01001037">
    <property type="protein sequence ID" value="GAV72725.1"/>
    <property type="molecule type" value="Genomic_DNA"/>
</dbReference>
<dbReference type="OrthoDB" id="1924059at2759"/>
<sequence>KMLFADISSLCALSSKNISIYNEEMIVAQNKIPYNRNTGVPLGRTFKVILDERIQAIQEESQFPNPSEVVRESNEQQQLFRISLRICGTIVESLPMVCRASKCENIGQA</sequence>
<dbReference type="InParanoid" id="A0A1Q3BXJ2"/>
<dbReference type="Proteomes" id="UP000187406">
    <property type="component" value="Unassembled WGS sequence"/>
</dbReference>
<dbReference type="STRING" id="3775.A0A1Q3BXJ2"/>
<comment type="caution">
    <text evidence="15">The sequence shown here is derived from an EMBL/GenBank/DDBJ whole genome shotgun (WGS) entry which is preliminary data.</text>
</comment>
<keyword evidence="6" id="KW-0813">Transport</keyword>
<dbReference type="InterPro" id="IPR044988">
    <property type="entry name" value="MI25_plants"/>
</dbReference>
<evidence type="ECO:0000256" key="12">
    <source>
        <dbReference type="ARBA" id="ARBA00023128"/>
    </source>
</evidence>
<evidence type="ECO:0000256" key="5">
    <source>
        <dbReference type="ARBA" id="ARBA00017388"/>
    </source>
</evidence>
<feature type="non-terminal residue" evidence="15">
    <location>
        <position position="1"/>
    </location>
</feature>
<evidence type="ECO:0000256" key="7">
    <source>
        <dbReference type="ARBA" id="ARBA00022547"/>
    </source>
</evidence>
<dbReference type="PANTHER" id="PTHR37774:SF4">
    <property type="entry name" value="ATP SYNTHASE PROTEIN MI25"/>
    <property type="match status" value="1"/>
</dbReference>
<keyword evidence="9" id="KW-0375">Hydrogen ion transport</keyword>
<keyword evidence="16" id="KW-1185">Reference proteome</keyword>
<comment type="subcellular location">
    <subcellularLocation>
        <location evidence="2">Mitochondrion membrane</location>
        <topology evidence="2">Single-pass membrane protein</topology>
    </subcellularLocation>
</comment>
<keyword evidence="11" id="KW-0406">Ion transport</keyword>
<comment type="similarity">
    <text evidence="3">Belongs to the ATPase protein MI25 family.</text>
</comment>